<proteinExistence type="inferred from homology"/>
<dbReference type="AlphaFoldDB" id="A0AAD1UE65"/>
<dbReference type="InterPro" id="IPR027410">
    <property type="entry name" value="TCP-1-like_intermed_sf"/>
</dbReference>
<dbReference type="Gene3D" id="3.50.7.10">
    <property type="entry name" value="GroEL"/>
    <property type="match status" value="1"/>
</dbReference>
<dbReference type="FunFam" id="3.50.7.10:FF:000001">
    <property type="entry name" value="60 kDa chaperonin"/>
    <property type="match status" value="1"/>
</dbReference>
<name>A0AAD1UE65_EUPCR</name>
<accession>A0AAD1UE65</accession>
<dbReference type="InterPro" id="IPR027413">
    <property type="entry name" value="GROEL-like_equatorial_sf"/>
</dbReference>
<dbReference type="NCBIfam" id="NF009487">
    <property type="entry name" value="PRK12849.1"/>
    <property type="match status" value="1"/>
</dbReference>
<evidence type="ECO:0000256" key="3">
    <source>
        <dbReference type="ARBA" id="ARBA00023186"/>
    </source>
</evidence>
<dbReference type="SUPFAM" id="SSF48592">
    <property type="entry name" value="GroEL equatorial domain-like"/>
    <property type="match status" value="1"/>
</dbReference>
<dbReference type="InterPro" id="IPR027409">
    <property type="entry name" value="GroEL-like_apical_dom_sf"/>
</dbReference>
<protein>
    <submittedName>
        <fullName evidence="6">Uncharacterized protein</fullName>
    </submittedName>
</protein>
<comment type="function">
    <text evidence="4">Molecular chaperone; assists the folding of proteins upon ATP hydrolysis. Known to play a role, in vitro, in the folding of actin and tubulin.</text>
</comment>
<dbReference type="Pfam" id="PF00118">
    <property type="entry name" value="Cpn60_TCP1"/>
    <property type="match status" value="1"/>
</dbReference>
<evidence type="ECO:0000256" key="5">
    <source>
        <dbReference type="RuleBase" id="RU000418"/>
    </source>
</evidence>
<dbReference type="PRINTS" id="PR00298">
    <property type="entry name" value="CHAPERONIN60"/>
</dbReference>
<reference evidence="6" key="1">
    <citation type="submission" date="2023-07" db="EMBL/GenBank/DDBJ databases">
        <authorList>
            <consortium name="AG Swart"/>
            <person name="Singh M."/>
            <person name="Singh A."/>
            <person name="Seah K."/>
            <person name="Emmerich C."/>
        </authorList>
    </citation>
    <scope>NUCLEOTIDE SEQUENCE</scope>
    <source>
        <strain evidence="6">DP1</strain>
    </source>
</reference>
<keyword evidence="7" id="KW-1185">Reference proteome</keyword>
<comment type="caution">
    <text evidence="6">The sequence shown here is derived from an EMBL/GenBank/DDBJ whole genome shotgun (WGS) entry which is preliminary data.</text>
</comment>
<dbReference type="GO" id="GO:0042026">
    <property type="term" value="P:protein refolding"/>
    <property type="evidence" value="ECO:0007669"/>
    <property type="project" value="InterPro"/>
</dbReference>
<dbReference type="Proteomes" id="UP001295684">
    <property type="component" value="Unassembled WGS sequence"/>
</dbReference>
<organism evidence="6 7">
    <name type="scientific">Euplotes crassus</name>
    <dbReference type="NCBI Taxonomy" id="5936"/>
    <lineage>
        <taxon>Eukaryota</taxon>
        <taxon>Sar</taxon>
        <taxon>Alveolata</taxon>
        <taxon>Ciliophora</taxon>
        <taxon>Intramacronucleata</taxon>
        <taxon>Spirotrichea</taxon>
        <taxon>Hypotrichia</taxon>
        <taxon>Euplotida</taxon>
        <taxon>Euplotidae</taxon>
        <taxon>Moneuplotes</taxon>
    </lineage>
</organism>
<comment type="similarity">
    <text evidence="1 5">Belongs to the chaperonin (HSP60) family.</text>
</comment>
<keyword evidence="3" id="KW-0143">Chaperone</keyword>
<evidence type="ECO:0000256" key="4">
    <source>
        <dbReference type="ARBA" id="ARBA00024677"/>
    </source>
</evidence>
<dbReference type="GO" id="GO:0005524">
    <property type="term" value="F:ATP binding"/>
    <property type="evidence" value="ECO:0007669"/>
    <property type="project" value="InterPro"/>
</dbReference>
<dbReference type="PANTHER" id="PTHR45633">
    <property type="entry name" value="60 KDA HEAT SHOCK PROTEIN, MITOCHONDRIAL"/>
    <property type="match status" value="1"/>
</dbReference>
<evidence type="ECO:0000313" key="6">
    <source>
        <dbReference type="EMBL" id="CAI2363503.1"/>
    </source>
</evidence>
<comment type="subunit">
    <text evidence="2">Heterooligomeric complex of about 850 to 900 kDa that forms two stacked rings, 12 to 16 nm in diameter.</text>
</comment>
<dbReference type="Gene3D" id="3.30.260.10">
    <property type="entry name" value="TCP-1-like chaperonin intermediate domain"/>
    <property type="match status" value="1"/>
</dbReference>
<dbReference type="SUPFAM" id="SSF52029">
    <property type="entry name" value="GroEL apical domain-like"/>
    <property type="match status" value="1"/>
</dbReference>
<dbReference type="EMBL" id="CAMPGE010004654">
    <property type="protein sequence ID" value="CAI2363503.1"/>
    <property type="molecule type" value="Genomic_DNA"/>
</dbReference>
<gene>
    <name evidence="6" type="ORF">ECRASSUSDP1_LOCUS4839</name>
</gene>
<dbReference type="Gene3D" id="1.10.560.10">
    <property type="entry name" value="GroEL-like equatorial domain"/>
    <property type="match status" value="1"/>
</dbReference>
<dbReference type="InterPro" id="IPR002423">
    <property type="entry name" value="Cpn60/GroEL/TCP-1"/>
</dbReference>
<sequence>MYNFSKKFFSISYKHVRLSFGDNARAKVAEGMRIMANVTSKTYGPGGRNVALEYDLGDPKITKDGVTVAKNVFFKDREKELGAKLLKRIADSTNKYCGDGTTLSAIFGTSLVSKSCNAITHGIHPTMLKRGIEKGRDSALEILKQFVMPVTNEEELKNICLVSSNYNEEIADITSRAINSIDSTVGMFGNLEIEPSKVGKNQLEINKGLYIDRGFVSNEFCNTSYGDEIMQEVTLDYPMILIVHDPIKKNEHIVKVMDLAKKNKRSLLVISTDLREGPLSSMVYNAQKDVINCCAINVPYMVGKEQDYLEDLAVITGATILKNDNMVDGIEQVKLEHFGSAAKVIISELKTQFIKGAGTDKEIDKHMEVIKARIEQEPSKHFKKIMRDRFTKLNQLQATIYVGGTTDVEQGEIRDLIVDSLNSARAALEHGILPGGGAAMYHASKLLPVYTNIEMFEESVGLKIFQDSMQLAIRKVIENSVGEDLVGHYLQEINKKENYLYGYNCKTEKVENLYEAGILDSYKVISSVIEDASRLATMVIMVECNVVKMKNYTPMPVSEHQNYREFF</sequence>
<evidence type="ECO:0000256" key="2">
    <source>
        <dbReference type="ARBA" id="ARBA00011531"/>
    </source>
</evidence>
<dbReference type="InterPro" id="IPR001844">
    <property type="entry name" value="Cpn60/GroEL"/>
</dbReference>
<evidence type="ECO:0000313" key="7">
    <source>
        <dbReference type="Proteomes" id="UP001295684"/>
    </source>
</evidence>
<evidence type="ECO:0000256" key="1">
    <source>
        <dbReference type="ARBA" id="ARBA00006607"/>
    </source>
</evidence>
<dbReference type="GO" id="GO:0140662">
    <property type="term" value="F:ATP-dependent protein folding chaperone"/>
    <property type="evidence" value="ECO:0007669"/>
    <property type="project" value="InterPro"/>
</dbReference>